<dbReference type="PANTHER" id="PTHR11496">
    <property type="entry name" value="ALCOHOL DEHYDROGENASE"/>
    <property type="match status" value="1"/>
</dbReference>
<proteinExistence type="predicted"/>
<dbReference type="PANTHER" id="PTHR11496:SF83">
    <property type="entry name" value="HYDROXYACID-OXOACID TRANSHYDROGENASE, MITOCHONDRIAL"/>
    <property type="match status" value="1"/>
</dbReference>
<keyword evidence="3" id="KW-1185">Reference proteome</keyword>
<sequence>MLPHVIRYNAQPPTKFASFPKYDRFIADRRYAEIAAMLGLPARTTEEGVNSLIAAIRKLNQSLDIPEKFRDLGIDAEVFEAKVAYLAERAFEDQCTTANPKMPLVTELETIYRNAFYGNFES</sequence>
<evidence type="ECO:0000313" key="2">
    <source>
        <dbReference type="EMBL" id="GIQ62585.1"/>
    </source>
</evidence>
<dbReference type="Gene3D" id="1.20.1090.10">
    <property type="entry name" value="Dehydroquinate synthase-like - alpha domain"/>
    <property type="match status" value="1"/>
</dbReference>
<evidence type="ECO:0000313" key="3">
    <source>
        <dbReference type="Proteomes" id="UP000680304"/>
    </source>
</evidence>
<organism evidence="2 3">
    <name type="scientific">Paenibacillus cisolokensis</name>
    <dbReference type="NCBI Taxonomy" id="1658519"/>
    <lineage>
        <taxon>Bacteria</taxon>
        <taxon>Bacillati</taxon>
        <taxon>Bacillota</taxon>
        <taxon>Bacilli</taxon>
        <taxon>Bacillales</taxon>
        <taxon>Paenibacillaceae</taxon>
        <taxon>Paenibacillus</taxon>
    </lineage>
</organism>
<dbReference type="EMBL" id="BOVJ01000038">
    <property type="protein sequence ID" value="GIQ62585.1"/>
    <property type="molecule type" value="Genomic_DNA"/>
</dbReference>
<name>A0ABQ4N344_9BACL</name>
<dbReference type="InterPro" id="IPR039697">
    <property type="entry name" value="Alcohol_dehydrogenase_Fe"/>
</dbReference>
<gene>
    <name evidence="2" type="ORF">PACILC2_11530</name>
</gene>
<protein>
    <recommendedName>
        <fullName evidence="1">Fe-containing alcohol dehydrogenase-like C-terminal domain-containing protein</fullName>
    </recommendedName>
</protein>
<evidence type="ECO:0000259" key="1">
    <source>
        <dbReference type="Pfam" id="PF25137"/>
    </source>
</evidence>
<dbReference type="InterPro" id="IPR056798">
    <property type="entry name" value="ADH_Fe_C"/>
</dbReference>
<dbReference type="Pfam" id="PF25137">
    <property type="entry name" value="ADH_Fe_C"/>
    <property type="match status" value="1"/>
</dbReference>
<feature type="domain" description="Fe-containing alcohol dehydrogenase-like C-terminal" evidence="1">
    <location>
        <begin position="1"/>
        <end position="116"/>
    </location>
</feature>
<comment type="caution">
    <text evidence="2">The sequence shown here is derived from an EMBL/GenBank/DDBJ whole genome shotgun (WGS) entry which is preliminary data.</text>
</comment>
<dbReference type="SUPFAM" id="SSF56796">
    <property type="entry name" value="Dehydroquinate synthase-like"/>
    <property type="match status" value="1"/>
</dbReference>
<reference evidence="2 3" key="1">
    <citation type="submission" date="2021-04" db="EMBL/GenBank/DDBJ databases">
        <title>Draft genome sequence of Paenibacillus cisolokensis, LC2-13A.</title>
        <authorList>
            <person name="Uke A."/>
            <person name="Chhe C."/>
            <person name="Baramee S."/>
            <person name="Kosugi A."/>
        </authorList>
    </citation>
    <scope>NUCLEOTIDE SEQUENCE [LARGE SCALE GENOMIC DNA]</scope>
    <source>
        <strain evidence="2 3">LC2-13A</strain>
    </source>
</reference>
<dbReference type="Proteomes" id="UP000680304">
    <property type="component" value="Unassembled WGS sequence"/>
</dbReference>
<accession>A0ABQ4N344</accession>